<organism evidence="2 3">
    <name type="scientific">Teichococcus deserti</name>
    <dbReference type="NCBI Taxonomy" id="1817963"/>
    <lineage>
        <taxon>Bacteria</taxon>
        <taxon>Pseudomonadati</taxon>
        <taxon>Pseudomonadota</taxon>
        <taxon>Alphaproteobacteria</taxon>
        <taxon>Acetobacterales</taxon>
        <taxon>Roseomonadaceae</taxon>
        <taxon>Roseomonas</taxon>
    </lineage>
</organism>
<name>A0A1V2H693_9PROT</name>
<dbReference type="EMBL" id="MLCO01000031">
    <property type="protein sequence ID" value="ONG57031.1"/>
    <property type="molecule type" value="Genomic_DNA"/>
</dbReference>
<evidence type="ECO:0000256" key="1">
    <source>
        <dbReference type="SAM" id="MobiDB-lite"/>
    </source>
</evidence>
<dbReference type="OrthoDB" id="7276004at2"/>
<dbReference type="AlphaFoldDB" id="A0A1V2H693"/>
<evidence type="ECO:0000313" key="2">
    <source>
        <dbReference type="EMBL" id="ONG57031.1"/>
    </source>
</evidence>
<dbReference type="Proteomes" id="UP000188879">
    <property type="component" value="Unassembled WGS sequence"/>
</dbReference>
<comment type="caution">
    <text evidence="2">The sequence shown here is derived from an EMBL/GenBank/DDBJ whole genome shotgun (WGS) entry which is preliminary data.</text>
</comment>
<keyword evidence="3" id="KW-1185">Reference proteome</keyword>
<feature type="region of interest" description="Disordered" evidence="1">
    <location>
        <begin position="1"/>
        <end position="69"/>
    </location>
</feature>
<feature type="compositionally biased region" description="Basic and acidic residues" evidence="1">
    <location>
        <begin position="55"/>
        <end position="69"/>
    </location>
</feature>
<protein>
    <submittedName>
        <fullName evidence="2">Uncharacterized protein</fullName>
    </submittedName>
</protein>
<proteinExistence type="predicted"/>
<gene>
    <name evidence="2" type="ORF">BKE38_04845</name>
</gene>
<feature type="compositionally biased region" description="Basic and acidic residues" evidence="1">
    <location>
        <begin position="1"/>
        <end position="19"/>
    </location>
</feature>
<dbReference type="RefSeq" id="WP_076956255.1">
    <property type="nucleotide sequence ID" value="NZ_MLCO01000031.1"/>
</dbReference>
<reference evidence="2 3" key="1">
    <citation type="submission" date="2016-10" db="EMBL/GenBank/DDBJ databases">
        <title>Draft Genome sequence of Roseomonas sp. strain M3.</title>
        <authorList>
            <person name="Subhash Y."/>
            <person name="Lee S."/>
        </authorList>
    </citation>
    <scope>NUCLEOTIDE SEQUENCE [LARGE SCALE GENOMIC DNA]</scope>
    <source>
        <strain evidence="2 3">M3</strain>
    </source>
</reference>
<evidence type="ECO:0000313" key="3">
    <source>
        <dbReference type="Proteomes" id="UP000188879"/>
    </source>
</evidence>
<accession>A0A1V2H693</accession>
<sequence>MSDMDQLRMLKQSAEEARRQHISNTLGTEHPPASTERLPGLQRMLSKVGQALGETPREAARDGDPRGQT</sequence>